<reference evidence="1 2" key="1">
    <citation type="journal article" date="2017" name="Plant Biotechnol. J.">
        <title>A comprehensive draft genome sequence for lupin (Lupinus angustifolius), an emerging health food: insights into plant-microbe interactions and legume evolution.</title>
        <authorList>
            <person name="Hane J.K."/>
            <person name="Ming Y."/>
            <person name="Kamphuis L.G."/>
            <person name="Nelson M.N."/>
            <person name="Garg G."/>
            <person name="Atkins C.A."/>
            <person name="Bayer P.E."/>
            <person name="Bravo A."/>
            <person name="Bringans S."/>
            <person name="Cannon S."/>
            <person name="Edwards D."/>
            <person name="Foley R."/>
            <person name="Gao L.L."/>
            <person name="Harrison M.J."/>
            <person name="Huang W."/>
            <person name="Hurgobin B."/>
            <person name="Li S."/>
            <person name="Liu C.W."/>
            <person name="McGrath A."/>
            <person name="Morahan G."/>
            <person name="Murray J."/>
            <person name="Weller J."/>
            <person name="Jian J."/>
            <person name="Singh K.B."/>
        </authorList>
    </citation>
    <scope>NUCLEOTIDE SEQUENCE [LARGE SCALE GENOMIC DNA]</scope>
    <source>
        <strain evidence="2">cv. Tanjil</strain>
        <tissue evidence="1">Whole plant</tissue>
    </source>
</reference>
<gene>
    <name evidence="1" type="ORF">TanjilG_02244</name>
</gene>
<accession>A0A4P1QQF4</accession>
<name>A0A4P1QQF4_LUPAN</name>
<evidence type="ECO:0000313" key="2">
    <source>
        <dbReference type="Proteomes" id="UP000188354"/>
    </source>
</evidence>
<dbReference type="AlphaFoldDB" id="A0A4P1QQF4"/>
<keyword evidence="2" id="KW-1185">Reference proteome</keyword>
<dbReference type="Proteomes" id="UP000188354">
    <property type="component" value="Chromosome LG19"/>
</dbReference>
<dbReference type="Gramene" id="OIV92481">
    <property type="protein sequence ID" value="OIV92481"/>
    <property type="gene ID" value="TanjilG_02244"/>
</dbReference>
<dbReference type="EMBL" id="CM007379">
    <property type="protein sequence ID" value="OIV92481.1"/>
    <property type="molecule type" value="Genomic_DNA"/>
</dbReference>
<evidence type="ECO:0000313" key="1">
    <source>
        <dbReference type="EMBL" id="OIV92481.1"/>
    </source>
</evidence>
<proteinExistence type="predicted"/>
<sequence length="63" mass="7497">MNDHDYWASSSEFEVEWVDMDLMPCLAYDDWNWFMDEMDNKVCMMGLPLDNMDSISYGKTLIT</sequence>
<organism evidence="1 2">
    <name type="scientific">Lupinus angustifolius</name>
    <name type="common">Narrow-leaved blue lupine</name>
    <dbReference type="NCBI Taxonomy" id="3871"/>
    <lineage>
        <taxon>Eukaryota</taxon>
        <taxon>Viridiplantae</taxon>
        <taxon>Streptophyta</taxon>
        <taxon>Embryophyta</taxon>
        <taxon>Tracheophyta</taxon>
        <taxon>Spermatophyta</taxon>
        <taxon>Magnoliopsida</taxon>
        <taxon>eudicotyledons</taxon>
        <taxon>Gunneridae</taxon>
        <taxon>Pentapetalae</taxon>
        <taxon>rosids</taxon>
        <taxon>fabids</taxon>
        <taxon>Fabales</taxon>
        <taxon>Fabaceae</taxon>
        <taxon>Papilionoideae</taxon>
        <taxon>50 kb inversion clade</taxon>
        <taxon>genistoids sensu lato</taxon>
        <taxon>core genistoids</taxon>
        <taxon>Genisteae</taxon>
        <taxon>Lupinus</taxon>
    </lineage>
</organism>
<protein>
    <submittedName>
        <fullName evidence="1">Uncharacterized protein</fullName>
    </submittedName>
</protein>